<dbReference type="InterPro" id="IPR036928">
    <property type="entry name" value="AS_sf"/>
</dbReference>
<dbReference type="EMBL" id="CP077715">
    <property type="protein sequence ID" value="QXJ32330.1"/>
    <property type="molecule type" value="Genomic_DNA"/>
</dbReference>
<dbReference type="Pfam" id="PF01425">
    <property type="entry name" value="Amidase"/>
    <property type="match status" value="1"/>
</dbReference>
<name>A0A8F5BVS4_9CREN</name>
<dbReference type="AlphaFoldDB" id="A0A8F5BVS4"/>
<reference evidence="2" key="1">
    <citation type="journal article" date="2021" name="Environ. Microbiol.">
        <title>New insights into the diversity and evolution of the archaeal mobilome from three complete genomes of Saccharolobus shibatae.</title>
        <authorList>
            <person name="Medvedeva S."/>
            <person name="Brandt D."/>
            <person name="Cvirkaite-Krupovic V."/>
            <person name="Liu Y."/>
            <person name="Severinov K."/>
            <person name="Ishino S."/>
            <person name="Ishino Y."/>
            <person name="Prangishvili D."/>
            <person name="Kalinowski J."/>
            <person name="Krupovic M."/>
        </authorList>
    </citation>
    <scope>NUCLEOTIDE SEQUENCE</scope>
    <source>
        <strain evidence="2">BEU9</strain>
    </source>
</reference>
<evidence type="ECO:0000259" key="1">
    <source>
        <dbReference type="Pfam" id="PF01425"/>
    </source>
</evidence>
<sequence>MRYRSEPSFDEYFVMALGMINNTAPFDVTGHPAMNVPVGYSNGLPVGLMIVGSYFEEDKILKIANVFERMKK</sequence>
<evidence type="ECO:0000313" key="2">
    <source>
        <dbReference type="EMBL" id="QXJ32330.1"/>
    </source>
</evidence>
<accession>A0A8F5BVS4</accession>
<proteinExistence type="predicted"/>
<dbReference type="InterPro" id="IPR023631">
    <property type="entry name" value="Amidase_dom"/>
</dbReference>
<dbReference type="Gene3D" id="3.90.1300.10">
    <property type="entry name" value="Amidase signature (AS) domain"/>
    <property type="match status" value="1"/>
</dbReference>
<evidence type="ECO:0000313" key="3">
    <source>
        <dbReference type="Proteomes" id="UP000693941"/>
    </source>
</evidence>
<dbReference type="Proteomes" id="UP000693941">
    <property type="component" value="Chromosome"/>
</dbReference>
<organism evidence="2 3">
    <name type="scientific">Saccharolobus shibatae</name>
    <dbReference type="NCBI Taxonomy" id="2286"/>
    <lineage>
        <taxon>Archaea</taxon>
        <taxon>Thermoproteota</taxon>
        <taxon>Thermoprotei</taxon>
        <taxon>Sulfolobales</taxon>
        <taxon>Sulfolobaceae</taxon>
        <taxon>Saccharolobus</taxon>
    </lineage>
</organism>
<feature type="domain" description="Amidase" evidence="1">
    <location>
        <begin position="17"/>
        <end position="61"/>
    </location>
</feature>
<dbReference type="SUPFAM" id="SSF75304">
    <property type="entry name" value="Amidase signature (AS) enzymes"/>
    <property type="match status" value="1"/>
</dbReference>
<gene>
    <name evidence="2" type="ORF">J5U21_01981</name>
</gene>
<protein>
    <submittedName>
        <fullName evidence="2">Amidase</fullName>
    </submittedName>
</protein>